<dbReference type="EMBL" id="DVLC01000064">
    <property type="protein sequence ID" value="HIT46869.1"/>
    <property type="molecule type" value="Genomic_DNA"/>
</dbReference>
<proteinExistence type="predicted"/>
<organism evidence="1 2">
    <name type="scientific">Candidatus Cryptobacteroides merdipullorum</name>
    <dbReference type="NCBI Taxonomy" id="2840771"/>
    <lineage>
        <taxon>Bacteria</taxon>
        <taxon>Pseudomonadati</taxon>
        <taxon>Bacteroidota</taxon>
        <taxon>Bacteroidia</taxon>
        <taxon>Bacteroidales</taxon>
        <taxon>Candidatus Cryptobacteroides</taxon>
    </lineage>
</organism>
<gene>
    <name evidence="1" type="ORF">IAC35_03315</name>
</gene>
<protein>
    <submittedName>
        <fullName evidence="1">Uncharacterized protein</fullName>
    </submittedName>
</protein>
<sequence>MLFSDRISYILDFPETYSLSLPDTVDLGVPGMFSFDIQDSLIIASNSDKEGGWTILTLNGFRPLGQFLKTGNGPEEFLSVPWAASCWPVEKDGDISYFLADMNKRRMFEFRLYESLDKGTPVLKLLEDGFPYPCFNMLWLEDSTCFYRVLTEDDHQKRLERFFLKDGESTPADMVECLNSAYLLPSSDFNLLSADMGYSRDNNRIIEVPIALNYINIYSPDGASRKTICIGKKIYTLKWLQGLERAEVPYTFSQLQIYDDFFAVMYLGETEWSYQLGRTEIPHIYCFDYEGNPLADILVDRQVTGFDFDFAGRWLYVNDLNTESFWRYDLPEDFPESLIID</sequence>
<reference evidence="1" key="2">
    <citation type="journal article" date="2021" name="PeerJ">
        <title>Extensive microbial diversity within the chicken gut microbiome revealed by metagenomics and culture.</title>
        <authorList>
            <person name="Gilroy R."/>
            <person name="Ravi A."/>
            <person name="Getino M."/>
            <person name="Pursley I."/>
            <person name="Horton D.L."/>
            <person name="Alikhan N.F."/>
            <person name="Baker D."/>
            <person name="Gharbi K."/>
            <person name="Hall N."/>
            <person name="Watson M."/>
            <person name="Adriaenssens E.M."/>
            <person name="Foster-Nyarko E."/>
            <person name="Jarju S."/>
            <person name="Secka A."/>
            <person name="Antonio M."/>
            <person name="Oren A."/>
            <person name="Chaudhuri R.R."/>
            <person name="La Ragione R."/>
            <person name="Hildebrand F."/>
            <person name="Pallen M.J."/>
        </authorList>
    </citation>
    <scope>NUCLEOTIDE SEQUENCE</scope>
    <source>
        <strain evidence="1">ChiHecec2B26-709</strain>
    </source>
</reference>
<evidence type="ECO:0000313" key="2">
    <source>
        <dbReference type="Proteomes" id="UP000886881"/>
    </source>
</evidence>
<name>A0A9D1KI35_9BACT</name>
<reference evidence="1" key="1">
    <citation type="submission" date="2020-10" db="EMBL/GenBank/DDBJ databases">
        <authorList>
            <person name="Gilroy R."/>
        </authorList>
    </citation>
    <scope>NUCLEOTIDE SEQUENCE</scope>
    <source>
        <strain evidence="1">ChiHecec2B26-709</strain>
    </source>
</reference>
<dbReference type="Proteomes" id="UP000886881">
    <property type="component" value="Unassembled WGS sequence"/>
</dbReference>
<accession>A0A9D1KI35</accession>
<dbReference type="AlphaFoldDB" id="A0A9D1KI35"/>
<evidence type="ECO:0000313" key="1">
    <source>
        <dbReference type="EMBL" id="HIT46869.1"/>
    </source>
</evidence>
<comment type="caution">
    <text evidence="1">The sequence shown here is derived from an EMBL/GenBank/DDBJ whole genome shotgun (WGS) entry which is preliminary data.</text>
</comment>
<dbReference type="SUPFAM" id="SSF63825">
    <property type="entry name" value="YWTD domain"/>
    <property type="match status" value="1"/>
</dbReference>